<dbReference type="PANTHER" id="PTHR43065:SF10">
    <property type="entry name" value="PEROXIDE STRESS-ACTIVATED HISTIDINE KINASE MAK3"/>
    <property type="match status" value="1"/>
</dbReference>
<keyword evidence="7" id="KW-0067">ATP-binding</keyword>
<dbReference type="Proteomes" id="UP000310636">
    <property type="component" value="Unassembled WGS sequence"/>
</dbReference>
<keyword evidence="12" id="KW-1185">Reference proteome</keyword>
<dbReference type="GO" id="GO:0000160">
    <property type="term" value="P:phosphorelay signal transduction system"/>
    <property type="evidence" value="ECO:0007669"/>
    <property type="project" value="UniProtKB-KW"/>
</dbReference>
<dbReference type="InterPro" id="IPR004358">
    <property type="entry name" value="Sig_transdc_His_kin-like_C"/>
</dbReference>
<dbReference type="Pfam" id="PF02518">
    <property type="entry name" value="HATPase_c"/>
    <property type="match status" value="1"/>
</dbReference>
<dbReference type="InterPro" id="IPR036890">
    <property type="entry name" value="HATPase_C_sf"/>
</dbReference>
<dbReference type="InterPro" id="IPR005467">
    <property type="entry name" value="His_kinase_dom"/>
</dbReference>
<dbReference type="EMBL" id="SSOB01000060">
    <property type="protein sequence ID" value="THF73225.1"/>
    <property type="molecule type" value="Genomic_DNA"/>
</dbReference>
<dbReference type="Pfam" id="PF19191">
    <property type="entry name" value="HEF_HK"/>
    <property type="match status" value="1"/>
</dbReference>
<sequence>MMARFRTKARAVDLLGKQQIRDEITAVSELLRNSYDADAMEGLIHIDSVNNYIIVWDDGDGMDEKDIIENWLTIGTYSKKTKNIKPSQKQRIKIGEKGIGRLAISLLGDQLLLISKKRGVQTWVLLYLHWDLFRNERLFMEDIELPLRTFQSFDLMKEFLANNIIDIKLDLLKNLSDEDKWDSETAAKIRLEINDFRVDDASLSRLRLNERRGGGTLFYISNLENDWDWNVYLTQVEDESRKERRLRLQNVLVSFQNLIDLFDRKENEDDDNKFLPKLHINGHKLENESWFNPDDIQLFDYALKGTIENGHFSGQAVIKSIKNAETHEILHQQLSSGIHTSNMVDIGPVHIKWFFVEGTKDLTALTPEQHDMMMKKLYDSGGIYVFRDGLRILPYGEAGNDFLKIEERRSRGAGYYLFSHRRMYGYMEISKLKNPKLIDKSSREGFVENSAFEYFRALAINLLKWWATEFLETKLKDLGKRGVRNQRLKNEREQAVKALEKQREEERRERQYFKDLENELSSFDDTLLKTFGSIINEINDRIHKKEAEITSISSNKISVTEILDKLNFEVYRIAEKIENIRISYNLRYYHSPEWTDRIDGAHLRLAKTKSEIHKHIDVEIESIKQKLKDLDEHADDESTDDTDSLEIQARLNHALQWIKEGIPSLINHSVELQMKEFEEVVEAFAEESLEACRKHILKEYYHQLSPVLSNSQIKSHDLENMLNTLTSLDFFFDPHGNHSEALRLVEDFERLKESAQQEILSILNDNERIALVKEAVSAVTGLKNKIARGDKTFSDDAYIGLLKQEVNMYRELSAVGLAAELTSHEFNALYKSIRDQLGLLQKSLANTSILPVVEKTGAAFRSLERLHQRMNPLYRQVRARKQSISIKSFLENVLEYFESDLERYSISTVIKVSDEFSIRETDSILFTPLVNLVSNSIYWMLNSEKKQLHFYTDKEERCLYVHDSGSGIEPRDQAHIFDPYFTRKAEGRGLGLFLSKDILESRGHQLYLVEPGHEIYPLGGACFCIEFSEESRKEGLL</sequence>
<keyword evidence="3" id="KW-0597">Phosphoprotein</keyword>
<evidence type="ECO:0000256" key="1">
    <source>
        <dbReference type="ARBA" id="ARBA00000085"/>
    </source>
</evidence>
<reference evidence="11 12" key="1">
    <citation type="submission" date="2019-04" db="EMBL/GenBank/DDBJ databases">
        <title>Cohnella sp. nov. isolated from preserved vegetables.</title>
        <authorList>
            <person name="Lin S.-Y."/>
            <person name="Hung M.-H."/>
            <person name="Young C.-C."/>
        </authorList>
    </citation>
    <scope>NUCLEOTIDE SEQUENCE [LARGE SCALE GENOMIC DNA]</scope>
    <source>
        <strain evidence="11 12">CC-MHH1044</strain>
    </source>
</reference>
<evidence type="ECO:0000256" key="8">
    <source>
        <dbReference type="ARBA" id="ARBA00023012"/>
    </source>
</evidence>
<dbReference type="Gene3D" id="3.30.565.10">
    <property type="entry name" value="Histidine kinase-like ATPase, C-terminal domain"/>
    <property type="match status" value="2"/>
</dbReference>
<evidence type="ECO:0000313" key="11">
    <source>
        <dbReference type="EMBL" id="THF73225.1"/>
    </source>
</evidence>
<feature type="domain" description="Histidine kinase" evidence="10">
    <location>
        <begin position="821"/>
        <end position="1031"/>
    </location>
</feature>
<evidence type="ECO:0000256" key="5">
    <source>
        <dbReference type="ARBA" id="ARBA00022741"/>
    </source>
</evidence>
<evidence type="ECO:0000256" key="7">
    <source>
        <dbReference type="ARBA" id="ARBA00022840"/>
    </source>
</evidence>
<name>A0A4S4BG91_9BACL</name>
<dbReference type="Pfam" id="PF13589">
    <property type="entry name" value="HATPase_c_3"/>
    <property type="match status" value="1"/>
</dbReference>
<dbReference type="SUPFAM" id="SSF55874">
    <property type="entry name" value="ATPase domain of HSP90 chaperone/DNA topoisomerase II/histidine kinase"/>
    <property type="match status" value="2"/>
</dbReference>
<comment type="catalytic activity">
    <reaction evidence="1">
        <text>ATP + protein L-histidine = ADP + protein N-phospho-L-histidine.</text>
        <dbReference type="EC" id="2.7.13.3"/>
    </reaction>
</comment>
<dbReference type="GO" id="GO:0004673">
    <property type="term" value="F:protein histidine kinase activity"/>
    <property type="evidence" value="ECO:0007669"/>
    <property type="project" value="UniProtKB-EC"/>
</dbReference>
<evidence type="ECO:0000259" key="10">
    <source>
        <dbReference type="PROSITE" id="PS50109"/>
    </source>
</evidence>
<keyword evidence="6" id="KW-0418">Kinase</keyword>
<evidence type="ECO:0000256" key="9">
    <source>
        <dbReference type="SAM" id="Coils"/>
    </source>
</evidence>
<dbReference type="AlphaFoldDB" id="A0A4S4BG91"/>
<feature type="coiled-coil region" evidence="9">
    <location>
        <begin position="738"/>
        <end position="765"/>
    </location>
</feature>
<dbReference type="SMART" id="SM00387">
    <property type="entry name" value="HATPase_c"/>
    <property type="match status" value="1"/>
</dbReference>
<evidence type="ECO:0000256" key="6">
    <source>
        <dbReference type="ARBA" id="ARBA00022777"/>
    </source>
</evidence>
<proteinExistence type="predicted"/>
<comment type="caution">
    <text evidence="11">The sequence shown here is derived from an EMBL/GenBank/DDBJ whole genome shotgun (WGS) entry which is preliminary data.</text>
</comment>
<dbReference type="PANTHER" id="PTHR43065">
    <property type="entry name" value="SENSOR HISTIDINE KINASE"/>
    <property type="match status" value="1"/>
</dbReference>
<keyword evidence="9" id="KW-0175">Coiled coil</keyword>
<keyword evidence="5" id="KW-0547">Nucleotide-binding</keyword>
<dbReference type="EC" id="2.7.13.3" evidence="2"/>
<evidence type="ECO:0000256" key="3">
    <source>
        <dbReference type="ARBA" id="ARBA00022553"/>
    </source>
</evidence>
<protein>
    <recommendedName>
        <fullName evidence="2">histidine kinase</fullName>
        <ecNumber evidence="2">2.7.13.3</ecNumber>
    </recommendedName>
</protein>
<evidence type="ECO:0000313" key="12">
    <source>
        <dbReference type="Proteomes" id="UP000310636"/>
    </source>
</evidence>
<dbReference type="PRINTS" id="PR00344">
    <property type="entry name" value="BCTRLSENSOR"/>
</dbReference>
<dbReference type="InterPro" id="IPR003594">
    <property type="entry name" value="HATPase_dom"/>
</dbReference>
<keyword evidence="8" id="KW-0902">Two-component regulatory system</keyword>
<organism evidence="11 12">
    <name type="scientific">Cohnella fermenti</name>
    <dbReference type="NCBI Taxonomy" id="2565925"/>
    <lineage>
        <taxon>Bacteria</taxon>
        <taxon>Bacillati</taxon>
        <taxon>Bacillota</taxon>
        <taxon>Bacilli</taxon>
        <taxon>Bacillales</taxon>
        <taxon>Paenibacillaceae</taxon>
        <taxon>Cohnella</taxon>
    </lineage>
</organism>
<accession>A0A4S4BG91</accession>
<evidence type="ECO:0000256" key="2">
    <source>
        <dbReference type="ARBA" id="ARBA00012438"/>
    </source>
</evidence>
<dbReference type="PROSITE" id="PS50109">
    <property type="entry name" value="HIS_KIN"/>
    <property type="match status" value="1"/>
</dbReference>
<feature type="coiled-coil region" evidence="9">
    <location>
        <begin position="485"/>
        <end position="555"/>
    </location>
</feature>
<dbReference type="OrthoDB" id="9816482at2"/>
<evidence type="ECO:0000256" key="4">
    <source>
        <dbReference type="ARBA" id="ARBA00022679"/>
    </source>
</evidence>
<gene>
    <name evidence="11" type="ORF">E6C55_30225</name>
</gene>
<dbReference type="GO" id="GO:0005524">
    <property type="term" value="F:ATP binding"/>
    <property type="evidence" value="ECO:0007669"/>
    <property type="project" value="UniProtKB-KW"/>
</dbReference>
<dbReference type="InterPro" id="IPR043836">
    <property type="entry name" value="DHp"/>
</dbReference>
<keyword evidence="4" id="KW-0808">Transferase</keyword>